<dbReference type="NCBIfam" id="TIGR00360">
    <property type="entry name" value="ComEC_N-term"/>
    <property type="match status" value="1"/>
</dbReference>
<feature type="transmembrane region" description="Helical" evidence="6">
    <location>
        <begin position="227"/>
        <end position="243"/>
    </location>
</feature>
<dbReference type="PANTHER" id="PTHR30619">
    <property type="entry name" value="DNA INTERNALIZATION/COMPETENCE PROTEIN COMEC/REC2"/>
    <property type="match status" value="1"/>
</dbReference>
<feature type="transmembrane region" description="Helical" evidence="6">
    <location>
        <begin position="329"/>
        <end position="348"/>
    </location>
</feature>
<dbReference type="Proteomes" id="UP000176603">
    <property type="component" value="Unassembled WGS sequence"/>
</dbReference>
<feature type="transmembrane region" description="Helical" evidence="6">
    <location>
        <begin position="25"/>
        <end position="55"/>
    </location>
</feature>
<keyword evidence="2" id="KW-1003">Cell membrane</keyword>
<dbReference type="InterPro" id="IPR004477">
    <property type="entry name" value="ComEC_N"/>
</dbReference>
<dbReference type="STRING" id="1802399.A3E39_01790"/>
<dbReference type="InterPro" id="IPR052159">
    <property type="entry name" value="Competence_DNA_uptake"/>
</dbReference>
<evidence type="ECO:0000256" key="3">
    <source>
        <dbReference type="ARBA" id="ARBA00022692"/>
    </source>
</evidence>
<keyword evidence="4 6" id="KW-1133">Transmembrane helix</keyword>
<comment type="caution">
    <text evidence="8">The sequence shown here is derived from an EMBL/GenBank/DDBJ whole genome shotgun (WGS) entry which is preliminary data.</text>
</comment>
<reference evidence="8 9" key="1">
    <citation type="journal article" date="2016" name="Nat. Commun.">
        <title>Thousands of microbial genomes shed light on interconnected biogeochemical processes in an aquifer system.</title>
        <authorList>
            <person name="Anantharaman K."/>
            <person name="Brown C.T."/>
            <person name="Hug L.A."/>
            <person name="Sharon I."/>
            <person name="Castelle C.J."/>
            <person name="Probst A.J."/>
            <person name="Thomas B.C."/>
            <person name="Singh A."/>
            <person name="Wilkins M.J."/>
            <person name="Karaoz U."/>
            <person name="Brodie E.L."/>
            <person name="Williams K.H."/>
            <person name="Hubbard S.S."/>
            <person name="Banfield J.F."/>
        </authorList>
    </citation>
    <scope>NUCLEOTIDE SEQUENCE [LARGE SCALE GENOMIC DNA]</scope>
</reference>
<feature type="domain" description="ComEC/Rec2-related protein" evidence="7">
    <location>
        <begin position="177"/>
        <end position="433"/>
    </location>
</feature>
<feature type="transmembrane region" description="Helical" evidence="6">
    <location>
        <begin position="287"/>
        <end position="309"/>
    </location>
</feature>
<evidence type="ECO:0000256" key="4">
    <source>
        <dbReference type="ARBA" id="ARBA00022989"/>
    </source>
</evidence>
<evidence type="ECO:0000259" key="7">
    <source>
        <dbReference type="Pfam" id="PF03772"/>
    </source>
</evidence>
<evidence type="ECO:0000256" key="5">
    <source>
        <dbReference type="ARBA" id="ARBA00023136"/>
    </source>
</evidence>
<evidence type="ECO:0000256" key="2">
    <source>
        <dbReference type="ARBA" id="ARBA00022475"/>
    </source>
</evidence>
<dbReference type="Pfam" id="PF03772">
    <property type="entry name" value="Competence"/>
    <property type="match status" value="1"/>
</dbReference>
<organism evidence="8 9">
    <name type="scientific">Candidatus Uhrbacteria bacterium RIFCSPHIGHO2_12_FULL_60_25</name>
    <dbReference type="NCBI Taxonomy" id="1802399"/>
    <lineage>
        <taxon>Bacteria</taxon>
        <taxon>Candidatus Uhriibacteriota</taxon>
    </lineage>
</organism>
<evidence type="ECO:0000313" key="8">
    <source>
        <dbReference type="EMBL" id="OGL79741.1"/>
    </source>
</evidence>
<comment type="subcellular location">
    <subcellularLocation>
        <location evidence="1">Cell membrane</location>
        <topology evidence="1">Multi-pass membrane protein</topology>
    </subcellularLocation>
</comment>
<dbReference type="AlphaFoldDB" id="A0A1F7UN75"/>
<name>A0A1F7UN75_9BACT</name>
<evidence type="ECO:0000313" key="9">
    <source>
        <dbReference type="Proteomes" id="UP000176603"/>
    </source>
</evidence>
<proteinExistence type="predicted"/>
<dbReference type="GO" id="GO:0005886">
    <property type="term" value="C:plasma membrane"/>
    <property type="evidence" value="ECO:0007669"/>
    <property type="project" value="UniProtKB-SubCell"/>
</dbReference>
<sequence>MLGFLIGVLLHAAYPFTRTPVGYIIVGIVIGTAVLTRSKTIGVFLLAMVFGVFLFDQSIPVQEAPTEFSGKVVEVRRYDVVVRPDDGGRIAIPARRSLGERVRVSCASVKRIDPANPRSARDARDGVWFACKKPDIVHLESSGFDVRAVLSRWRMTMSRRIRSVLPGDEGALLAGILYGERELSPEANLSFRNAGMTHLIAVSGSNITLVVGLLVPLFVATGYRRKSAIVLSGLGIFLFVLFVGAQASVVRAALMGWLALLARVFGRKADATRLLMIAATAIVLADPWALAFDAGFALSFLATWGLMAWARPIAERLSWIPDVVGLREIVSTTVAATFTTMPYTLWAFERTSLAGLLTNLFAIPLVGLTMLWGAVAVSVGPLLPVTALPALGCLRVMLGIADVADRFPWLQMSLSLPTWGLFFTYGVMMVVWMRNQATESDYPQRTMSDREKIVMQTIDS</sequence>
<protein>
    <recommendedName>
        <fullName evidence="7">ComEC/Rec2-related protein domain-containing protein</fullName>
    </recommendedName>
</protein>
<feature type="transmembrane region" description="Helical" evidence="6">
    <location>
        <begin position="360"/>
        <end position="379"/>
    </location>
</feature>
<accession>A0A1F7UN75</accession>
<keyword evidence="3 6" id="KW-0812">Transmembrane</keyword>
<feature type="transmembrane region" description="Helical" evidence="6">
    <location>
        <begin position="416"/>
        <end position="433"/>
    </location>
</feature>
<dbReference type="PANTHER" id="PTHR30619:SF7">
    <property type="entry name" value="BETA-LACTAMASE DOMAIN PROTEIN"/>
    <property type="match status" value="1"/>
</dbReference>
<keyword evidence="5 6" id="KW-0472">Membrane</keyword>
<evidence type="ECO:0000256" key="1">
    <source>
        <dbReference type="ARBA" id="ARBA00004651"/>
    </source>
</evidence>
<gene>
    <name evidence="8" type="ORF">A3E39_01790</name>
</gene>
<dbReference type="EMBL" id="MGEH01000002">
    <property type="protein sequence ID" value="OGL79741.1"/>
    <property type="molecule type" value="Genomic_DNA"/>
</dbReference>
<evidence type="ECO:0000256" key="6">
    <source>
        <dbReference type="SAM" id="Phobius"/>
    </source>
</evidence>
<feature type="transmembrane region" description="Helical" evidence="6">
    <location>
        <begin position="385"/>
        <end position="404"/>
    </location>
</feature>
<feature type="transmembrane region" description="Helical" evidence="6">
    <location>
        <begin position="199"/>
        <end position="220"/>
    </location>
</feature>